<evidence type="ECO:0000256" key="1">
    <source>
        <dbReference type="ARBA" id="ARBA00006767"/>
    </source>
</evidence>
<dbReference type="OrthoDB" id="9804077at2"/>
<dbReference type="InterPro" id="IPR050437">
    <property type="entry name" value="Ribos_protein_bS1-like"/>
</dbReference>
<dbReference type="FunFam" id="2.40.50.140:FF:000035">
    <property type="entry name" value="30S ribosomal protein S1"/>
    <property type="match status" value="1"/>
</dbReference>
<evidence type="ECO:0000313" key="9">
    <source>
        <dbReference type="EMBL" id="PRZ40590.1"/>
    </source>
</evidence>
<dbReference type="InterPro" id="IPR003029">
    <property type="entry name" value="S1_domain"/>
</dbReference>
<dbReference type="SMART" id="SM00316">
    <property type="entry name" value="S1"/>
    <property type="match status" value="4"/>
</dbReference>
<feature type="region of interest" description="Disordered" evidence="7">
    <location>
        <begin position="442"/>
        <end position="481"/>
    </location>
</feature>
<dbReference type="NCBIfam" id="NF005208">
    <property type="entry name" value="PRK06676.1"/>
    <property type="match status" value="1"/>
</dbReference>
<dbReference type="EMBL" id="PVUE01000015">
    <property type="protein sequence ID" value="PRZ40590.1"/>
    <property type="molecule type" value="Genomic_DNA"/>
</dbReference>
<dbReference type="GO" id="GO:0006412">
    <property type="term" value="P:translation"/>
    <property type="evidence" value="ECO:0007669"/>
    <property type="project" value="TreeGrafter"/>
</dbReference>
<dbReference type="PRINTS" id="PR00681">
    <property type="entry name" value="RIBOSOMALS1"/>
</dbReference>
<dbReference type="FunFam" id="2.40.50.140:FF:000031">
    <property type="entry name" value="30S ribosomal protein S1"/>
    <property type="match status" value="1"/>
</dbReference>
<dbReference type="PROSITE" id="PS50126">
    <property type="entry name" value="S1"/>
    <property type="match status" value="4"/>
</dbReference>
<feature type="domain" description="S1 motif" evidence="8">
    <location>
        <begin position="132"/>
        <end position="197"/>
    </location>
</feature>
<gene>
    <name evidence="9" type="ORF">CLV47_11513</name>
</gene>
<feature type="domain" description="S1 motif" evidence="8">
    <location>
        <begin position="303"/>
        <end position="372"/>
    </location>
</feature>
<dbReference type="InterPro" id="IPR035104">
    <property type="entry name" value="Ribosomal_protein_S1-like"/>
</dbReference>
<evidence type="ECO:0000313" key="10">
    <source>
        <dbReference type="Proteomes" id="UP000237752"/>
    </source>
</evidence>
<dbReference type="InterPro" id="IPR012340">
    <property type="entry name" value="NA-bd_OB-fold"/>
</dbReference>
<feature type="domain" description="S1 motif" evidence="8">
    <location>
        <begin position="218"/>
        <end position="286"/>
    </location>
</feature>
<dbReference type="PANTHER" id="PTHR10724:SF7">
    <property type="entry name" value="SMALL RIBOSOMAL SUBUNIT PROTEIN BS1C"/>
    <property type="match status" value="1"/>
</dbReference>
<dbReference type="Pfam" id="PF00575">
    <property type="entry name" value="S1"/>
    <property type="match status" value="4"/>
</dbReference>
<keyword evidence="3 9" id="KW-0689">Ribosomal protein</keyword>
<dbReference type="AlphaFoldDB" id="A0A2T0ZW71"/>
<dbReference type="CDD" id="cd05687">
    <property type="entry name" value="S1_RPS1_repeat_ec1_hs1"/>
    <property type="match status" value="1"/>
</dbReference>
<accession>A0A2T0ZW71</accession>
<dbReference type="GO" id="GO:0005840">
    <property type="term" value="C:ribosome"/>
    <property type="evidence" value="ECO:0007669"/>
    <property type="project" value="UniProtKB-KW"/>
</dbReference>
<dbReference type="CDD" id="cd04465">
    <property type="entry name" value="S1_RPS1_repeat_ec2_hs2"/>
    <property type="match status" value="1"/>
</dbReference>
<evidence type="ECO:0000256" key="4">
    <source>
        <dbReference type="ARBA" id="ARBA00023274"/>
    </source>
</evidence>
<evidence type="ECO:0000256" key="2">
    <source>
        <dbReference type="ARBA" id="ARBA00022884"/>
    </source>
</evidence>
<dbReference type="Gene3D" id="2.40.50.140">
    <property type="entry name" value="Nucleic acid-binding proteins"/>
    <property type="match status" value="4"/>
</dbReference>
<dbReference type="FunFam" id="2.40.50.140:FF:000039">
    <property type="entry name" value="30S ribosomal protein S1"/>
    <property type="match status" value="1"/>
</dbReference>
<reference evidence="9 10" key="1">
    <citation type="submission" date="2018-03" db="EMBL/GenBank/DDBJ databases">
        <title>Genomic Encyclopedia of Archaeal and Bacterial Type Strains, Phase II (KMG-II): from individual species to whole genera.</title>
        <authorList>
            <person name="Goeker M."/>
        </authorList>
    </citation>
    <scope>NUCLEOTIDE SEQUENCE [LARGE SCALE GENOMIC DNA]</scope>
    <source>
        <strain evidence="9 10">DSM 100065</strain>
    </source>
</reference>
<sequence length="495" mass="54549">MTATTQSTTNAPTASGTPQVAINDIGSAEDFLAAVDATIKYFNDGDIVSGTIVKVDRDEVLLDIGYKTEGVIPSRELSIKHDVDPNEVVTVGDEVEALVLQKEDKEGRLILSKKRAQYERAWGKIEELKEADEPVKGTVIEVVKGGLILDIGLRGFLPASLVEMRRVRDLLPYVGREIEAKIIELDKNRNNVVLSRRAFLEQTQSEVRSEFLNQLQKGQVRKGVVSSIVNFGAFVDLGGVDGLVHVSELSWKHIDHPSEVVEVGQEVTVEVLEVDLERERVSLSLKATQEDPWRQFARTHQIGHVVPGKVTKLVPFGAFVRVEDGIEGLVHISELAERHVEIPEQVAQVGDELMVKVIDIDLERRRISLSLKQANEGEGGEKPEFHPEAYGMAASYDEQGNYIYPEGFDAETQEWLEGYDKQREEWERQYAEAQARYETHMKQIDSAKEADAEANAEQGGGGGGSYASTSDDSSGTLASDEALAALREKLAGGGE</sequence>
<dbReference type="Proteomes" id="UP000237752">
    <property type="component" value="Unassembled WGS sequence"/>
</dbReference>
<dbReference type="GO" id="GO:1990904">
    <property type="term" value="C:ribonucleoprotein complex"/>
    <property type="evidence" value="ECO:0007669"/>
    <property type="project" value="UniProtKB-KW"/>
</dbReference>
<feature type="domain" description="S1 motif" evidence="8">
    <location>
        <begin position="45"/>
        <end position="114"/>
    </location>
</feature>
<keyword evidence="2" id="KW-0694">RNA-binding</keyword>
<evidence type="ECO:0000259" key="8">
    <source>
        <dbReference type="PROSITE" id="PS50126"/>
    </source>
</evidence>
<evidence type="ECO:0000256" key="6">
    <source>
        <dbReference type="ARBA" id="ARBA00035517"/>
    </source>
</evidence>
<feature type="compositionally biased region" description="Basic and acidic residues" evidence="7">
    <location>
        <begin position="442"/>
        <end position="451"/>
    </location>
</feature>
<name>A0A2T0ZW71_9ACTN</name>
<evidence type="ECO:0000256" key="3">
    <source>
        <dbReference type="ARBA" id="ARBA00022980"/>
    </source>
</evidence>
<dbReference type="GO" id="GO:0003735">
    <property type="term" value="F:structural constituent of ribosome"/>
    <property type="evidence" value="ECO:0007669"/>
    <property type="project" value="TreeGrafter"/>
</dbReference>
<dbReference type="PANTHER" id="PTHR10724">
    <property type="entry name" value="30S RIBOSOMAL PROTEIN S1"/>
    <property type="match status" value="1"/>
</dbReference>
<evidence type="ECO:0000256" key="5">
    <source>
        <dbReference type="ARBA" id="ARBA00035293"/>
    </source>
</evidence>
<dbReference type="SUPFAM" id="SSF50249">
    <property type="entry name" value="Nucleic acid-binding proteins"/>
    <property type="match status" value="4"/>
</dbReference>
<comment type="caution">
    <text evidence="9">The sequence shown here is derived from an EMBL/GenBank/DDBJ whole genome shotgun (WGS) entry which is preliminary data.</text>
</comment>
<dbReference type="RefSeq" id="WP_106350015.1">
    <property type="nucleotide sequence ID" value="NZ_PVUE01000015.1"/>
</dbReference>
<dbReference type="NCBIfam" id="NF005911">
    <property type="entry name" value="PRK07899.1"/>
    <property type="match status" value="1"/>
</dbReference>
<evidence type="ECO:0000256" key="7">
    <source>
        <dbReference type="SAM" id="MobiDB-lite"/>
    </source>
</evidence>
<feature type="compositionally biased region" description="Low complexity" evidence="7">
    <location>
        <begin position="466"/>
        <end position="475"/>
    </location>
</feature>
<proteinExistence type="inferred from homology"/>
<protein>
    <recommendedName>
        <fullName evidence="5">Small ribosomal subunit protein bS1</fullName>
    </recommendedName>
    <alternativeName>
        <fullName evidence="6">30S ribosomal protein S1</fullName>
    </alternativeName>
</protein>
<keyword evidence="4" id="KW-0687">Ribonucleoprotein</keyword>
<organism evidence="9 10">
    <name type="scientific">Antricoccus suffuscus</name>
    <dbReference type="NCBI Taxonomy" id="1629062"/>
    <lineage>
        <taxon>Bacteria</taxon>
        <taxon>Bacillati</taxon>
        <taxon>Actinomycetota</taxon>
        <taxon>Actinomycetes</taxon>
        <taxon>Geodermatophilales</taxon>
        <taxon>Antricoccaceae</taxon>
        <taxon>Antricoccus</taxon>
    </lineage>
</organism>
<dbReference type="GO" id="GO:0003729">
    <property type="term" value="F:mRNA binding"/>
    <property type="evidence" value="ECO:0007669"/>
    <property type="project" value="TreeGrafter"/>
</dbReference>
<comment type="similarity">
    <text evidence="1">Belongs to the bacterial ribosomal protein bS1 family.</text>
</comment>
<keyword evidence="10" id="KW-1185">Reference proteome</keyword>
<dbReference type="CDD" id="cd05688">
    <property type="entry name" value="S1_RPS1_repeat_ec3"/>
    <property type="match status" value="1"/>
</dbReference>